<keyword evidence="4" id="KW-1185">Reference proteome</keyword>
<gene>
    <name evidence="3" type="ORF">SAMN04488563_6167</name>
</gene>
<comment type="similarity">
    <text evidence="1">Belongs to the asp23 family.</text>
</comment>
<protein>
    <submittedName>
        <fullName evidence="3">Uncharacterized conserved protein YloU, alkaline shock protein (Asp23) family</fullName>
    </submittedName>
</protein>
<dbReference type="OrthoDB" id="9808942at2"/>
<evidence type="ECO:0000256" key="1">
    <source>
        <dbReference type="ARBA" id="ARBA00005721"/>
    </source>
</evidence>
<dbReference type="RefSeq" id="WP_046771682.1">
    <property type="nucleotide sequence ID" value="NZ_LBMC01000046.1"/>
</dbReference>
<reference evidence="4" key="1">
    <citation type="submission" date="2016-10" db="EMBL/GenBank/DDBJ databases">
        <authorList>
            <person name="Varghese N."/>
            <person name="Submissions S."/>
        </authorList>
    </citation>
    <scope>NUCLEOTIDE SEQUENCE [LARGE SCALE GENOMIC DNA]</scope>
    <source>
        <strain evidence="4">DSM 45079</strain>
    </source>
</reference>
<dbReference type="STRING" id="419479.SAMN04488563_6167"/>
<dbReference type="AlphaFoldDB" id="A0A1H2LIN3"/>
<feature type="compositionally biased region" description="Basic and acidic residues" evidence="2">
    <location>
        <begin position="22"/>
        <end position="40"/>
    </location>
</feature>
<dbReference type="Pfam" id="PF03780">
    <property type="entry name" value="Asp23"/>
    <property type="match status" value="1"/>
</dbReference>
<dbReference type="PANTHER" id="PTHR34297">
    <property type="entry name" value="HYPOTHETICAL CYTOSOLIC PROTEIN-RELATED"/>
    <property type="match status" value="1"/>
</dbReference>
<organism evidence="3 4">
    <name type="scientific">Jiangella alkaliphila</name>
    <dbReference type="NCBI Taxonomy" id="419479"/>
    <lineage>
        <taxon>Bacteria</taxon>
        <taxon>Bacillati</taxon>
        <taxon>Actinomycetota</taxon>
        <taxon>Actinomycetes</taxon>
        <taxon>Jiangellales</taxon>
        <taxon>Jiangellaceae</taxon>
        <taxon>Jiangella</taxon>
    </lineage>
</organism>
<dbReference type="PANTHER" id="PTHR34297:SF3">
    <property type="entry name" value="ALKALINE SHOCK PROTEIN 23"/>
    <property type="match status" value="1"/>
</dbReference>
<feature type="region of interest" description="Disordered" evidence="2">
    <location>
        <begin position="1"/>
        <end position="49"/>
    </location>
</feature>
<sequence length="177" mass="18534">MTVDGPNTSTTGSGGTSAPAREQGREQGRQAGREPAHVAGREPAQGPLVTEMGRTTIADSVVSKIAGISAREVAGVHDLGGGAARMVGAIRERIPGSRTNLQQGVSVEVGERQAAIDIDIVAEYGVSIVDLSTGIRRNVIAAVERMTGLEVSEVNVTVNDVYLEGEDDDEQRESRVE</sequence>
<name>A0A1H2LIN3_9ACTN</name>
<evidence type="ECO:0000313" key="3">
    <source>
        <dbReference type="EMBL" id="SDU80431.1"/>
    </source>
</evidence>
<accession>A0A1H2LIN3</accession>
<evidence type="ECO:0000256" key="2">
    <source>
        <dbReference type="SAM" id="MobiDB-lite"/>
    </source>
</evidence>
<dbReference type="Proteomes" id="UP000182977">
    <property type="component" value="Chromosome I"/>
</dbReference>
<dbReference type="EMBL" id="LT629791">
    <property type="protein sequence ID" value="SDU80431.1"/>
    <property type="molecule type" value="Genomic_DNA"/>
</dbReference>
<proteinExistence type="inferred from homology"/>
<dbReference type="InterPro" id="IPR005531">
    <property type="entry name" value="Asp23"/>
</dbReference>
<evidence type="ECO:0000313" key="4">
    <source>
        <dbReference type="Proteomes" id="UP000182977"/>
    </source>
</evidence>